<dbReference type="OrthoDB" id="8944631at2759"/>
<keyword evidence="3" id="KW-1185">Reference proteome</keyword>
<evidence type="ECO:0000256" key="1">
    <source>
        <dbReference type="SAM" id="MobiDB-lite"/>
    </source>
</evidence>
<accession>A0A4Z2EWJ4</accession>
<name>A0A4Z2EWJ4_9TELE</name>
<organism evidence="2 3">
    <name type="scientific">Liparis tanakae</name>
    <name type="common">Tanaka's snailfish</name>
    <dbReference type="NCBI Taxonomy" id="230148"/>
    <lineage>
        <taxon>Eukaryota</taxon>
        <taxon>Metazoa</taxon>
        <taxon>Chordata</taxon>
        <taxon>Craniata</taxon>
        <taxon>Vertebrata</taxon>
        <taxon>Euteleostomi</taxon>
        <taxon>Actinopterygii</taxon>
        <taxon>Neopterygii</taxon>
        <taxon>Teleostei</taxon>
        <taxon>Neoteleostei</taxon>
        <taxon>Acanthomorphata</taxon>
        <taxon>Eupercaria</taxon>
        <taxon>Perciformes</taxon>
        <taxon>Cottioidei</taxon>
        <taxon>Cottales</taxon>
        <taxon>Liparidae</taxon>
        <taxon>Liparis</taxon>
    </lineage>
</organism>
<reference evidence="2 3" key="1">
    <citation type="submission" date="2019-03" db="EMBL/GenBank/DDBJ databases">
        <title>First draft genome of Liparis tanakae, snailfish: a comprehensive survey of snailfish specific genes.</title>
        <authorList>
            <person name="Kim W."/>
            <person name="Song I."/>
            <person name="Jeong J.-H."/>
            <person name="Kim D."/>
            <person name="Kim S."/>
            <person name="Ryu S."/>
            <person name="Song J.Y."/>
            <person name="Lee S.K."/>
        </authorList>
    </citation>
    <scope>NUCLEOTIDE SEQUENCE [LARGE SCALE GENOMIC DNA]</scope>
    <source>
        <tissue evidence="2">Muscle</tissue>
    </source>
</reference>
<dbReference type="Proteomes" id="UP000314294">
    <property type="component" value="Unassembled WGS sequence"/>
</dbReference>
<gene>
    <name evidence="2" type="ORF">EYF80_056835</name>
</gene>
<comment type="caution">
    <text evidence="2">The sequence shown here is derived from an EMBL/GenBank/DDBJ whole genome shotgun (WGS) entry which is preliminary data.</text>
</comment>
<dbReference type="EMBL" id="SRLO01002393">
    <property type="protein sequence ID" value="TNN33000.1"/>
    <property type="molecule type" value="Genomic_DNA"/>
</dbReference>
<protein>
    <submittedName>
        <fullName evidence="2">Uncharacterized protein</fullName>
    </submittedName>
</protein>
<proteinExistence type="predicted"/>
<dbReference type="AlphaFoldDB" id="A0A4Z2EWJ4"/>
<sequence>MGTGEGPSEVGAERLPQNPNEKPRGRLVPCKWRQVEFRKWSGMVTQGTQLFYNDKISNSWFYEEGRRWFKPGQYAAALQLRANVFPTKDLLSRGRRDVTMRYELNGNSLEDAQREKERKYLPMEDLVTKKHPQIRMVVIFGFPLGARGKWPQGNEVLLQKMGLTRARCRPFRLLSFPEECGLGALAGPRFLQGQGPSGSLMPRGVHVGC</sequence>
<evidence type="ECO:0000313" key="3">
    <source>
        <dbReference type="Proteomes" id="UP000314294"/>
    </source>
</evidence>
<evidence type="ECO:0000313" key="2">
    <source>
        <dbReference type="EMBL" id="TNN33000.1"/>
    </source>
</evidence>
<feature type="region of interest" description="Disordered" evidence="1">
    <location>
        <begin position="1"/>
        <end position="26"/>
    </location>
</feature>